<dbReference type="OrthoDB" id="37659at2759"/>
<dbReference type="InterPro" id="IPR002347">
    <property type="entry name" value="SDR_fam"/>
</dbReference>
<protein>
    <submittedName>
        <fullName evidence="2">NAD(P)-binding protein</fullName>
    </submittedName>
</protein>
<dbReference type="EMBL" id="KV784358">
    <property type="protein sequence ID" value="OEU17004.1"/>
    <property type="molecule type" value="Genomic_DNA"/>
</dbReference>
<name>A0A1E7FFS9_9STRA</name>
<dbReference type="InterPro" id="IPR036291">
    <property type="entry name" value="NAD(P)-bd_dom_sf"/>
</dbReference>
<proteinExistence type="predicted"/>
<gene>
    <name evidence="2" type="ORF">FRACYDRAFT_185486</name>
</gene>
<dbReference type="SUPFAM" id="SSF51735">
    <property type="entry name" value="NAD(P)-binding Rossmann-fold domains"/>
    <property type="match status" value="1"/>
</dbReference>
<dbReference type="KEGG" id="fcy:FRACYDRAFT_185486"/>
<evidence type="ECO:0000256" key="1">
    <source>
        <dbReference type="SAM" id="MobiDB-lite"/>
    </source>
</evidence>
<dbReference type="InParanoid" id="A0A1E7FFS9"/>
<evidence type="ECO:0000313" key="3">
    <source>
        <dbReference type="Proteomes" id="UP000095751"/>
    </source>
</evidence>
<dbReference type="Gene3D" id="3.40.50.720">
    <property type="entry name" value="NAD(P)-binding Rossmann-like Domain"/>
    <property type="match status" value="1"/>
</dbReference>
<feature type="compositionally biased region" description="Low complexity" evidence="1">
    <location>
        <begin position="43"/>
        <end position="57"/>
    </location>
</feature>
<dbReference type="PANTHER" id="PTHR43431:SF7">
    <property type="entry name" value="OXIDOREDUCTASE, SHORT CHAIN DEHYDROGENASE_REDUCTASE FAMILY (AFU_ORTHOLOGUE AFUA_5G14000)"/>
    <property type="match status" value="1"/>
</dbReference>
<sequence length="316" mass="35003">MADTLPAKNDISKDNNNDGRRHQRTGTGKPIIVVVGAGSKHINNNATTENNSDNSNGNDDDDVARWGLGGALAVPFAEEGYNIVLMGRRKEVLDEEEEDEQQQQPQPKVLSVRCDVTDDNSVEQAFQEVSNNVGTLFPPDSYIDLIIFNVAPPYPSNFKFEGWGDVLQPHQIDTDNMTFQFDTQINGLIRVCKQATMVPAMIERKRGCILLSGESCCNLHGGFEFGAVAPARAALRSLAQSMFQAYGPLGIHVCNINIGGIIDSPKTRTWMDKQKLTNPYEIARQFLNAYQQPSTVWSYEIMLSPGFAARTVDMRM</sequence>
<reference evidence="2 3" key="1">
    <citation type="submission" date="2016-09" db="EMBL/GenBank/DDBJ databases">
        <title>Extensive genetic diversity and differential bi-allelic expression allows diatom success in the polar Southern Ocean.</title>
        <authorList>
            <consortium name="DOE Joint Genome Institute"/>
            <person name="Mock T."/>
            <person name="Otillar R.P."/>
            <person name="Strauss J."/>
            <person name="Dupont C."/>
            <person name="Frickenhaus S."/>
            <person name="Maumus F."/>
            <person name="Mcmullan M."/>
            <person name="Sanges R."/>
            <person name="Schmutz J."/>
            <person name="Toseland A."/>
            <person name="Valas R."/>
            <person name="Veluchamy A."/>
            <person name="Ward B.J."/>
            <person name="Allen A."/>
            <person name="Barry K."/>
            <person name="Falciatore A."/>
            <person name="Ferrante M."/>
            <person name="Fortunato A.E."/>
            <person name="Gloeckner G."/>
            <person name="Gruber A."/>
            <person name="Hipkin R."/>
            <person name="Janech M."/>
            <person name="Kroth P."/>
            <person name="Leese F."/>
            <person name="Lindquist E."/>
            <person name="Lyon B.R."/>
            <person name="Martin J."/>
            <person name="Mayer C."/>
            <person name="Parker M."/>
            <person name="Quesneville H."/>
            <person name="Raymond J."/>
            <person name="Uhlig C."/>
            <person name="Valentin K.U."/>
            <person name="Worden A.Z."/>
            <person name="Armbrust E.V."/>
            <person name="Bowler C."/>
            <person name="Green B."/>
            <person name="Moulton V."/>
            <person name="Van Oosterhout C."/>
            <person name="Grigoriev I."/>
        </authorList>
    </citation>
    <scope>NUCLEOTIDE SEQUENCE [LARGE SCALE GENOMIC DNA]</scope>
    <source>
        <strain evidence="2 3">CCMP1102</strain>
    </source>
</reference>
<feature type="region of interest" description="Disordered" evidence="1">
    <location>
        <begin position="1"/>
        <end position="62"/>
    </location>
</feature>
<accession>A0A1E7FFS9</accession>
<keyword evidence="3" id="KW-1185">Reference proteome</keyword>
<evidence type="ECO:0000313" key="2">
    <source>
        <dbReference type="EMBL" id="OEU17004.1"/>
    </source>
</evidence>
<dbReference type="AlphaFoldDB" id="A0A1E7FFS9"/>
<organism evidence="2 3">
    <name type="scientific">Fragilariopsis cylindrus CCMP1102</name>
    <dbReference type="NCBI Taxonomy" id="635003"/>
    <lineage>
        <taxon>Eukaryota</taxon>
        <taxon>Sar</taxon>
        <taxon>Stramenopiles</taxon>
        <taxon>Ochrophyta</taxon>
        <taxon>Bacillariophyta</taxon>
        <taxon>Bacillariophyceae</taxon>
        <taxon>Bacillariophycidae</taxon>
        <taxon>Bacillariales</taxon>
        <taxon>Bacillariaceae</taxon>
        <taxon>Fragilariopsis</taxon>
    </lineage>
</organism>
<dbReference type="PANTHER" id="PTHR43431">
    <property type="entry name" value="OXIDOREDUCTASE, SHORT CHAIN DEHYDROGENASE/REDUCTASE FAMILY (AFU_ORTHOLOGUE AFUA_5G14000)"/>
    <property type="match status" value="1"/>
</dbReference>
<feature type="compositionally biased region" description="Basic and acidic residues" evidence="1">
    <location>
        <begin position="10"/>
        <end position="20"/>
    </location>
</feature>
<dbReference type="Proteomes" id="UP000095751">
    <property type="component" value="Unassembled WGS sequence"/>
</dbReference>
<dbReference type="Pfam" id="PF00106">
    <property type="entry name" value="adh_short"/>
    <property type="match status" value="1"/>
</dbReference>